<feature type="region of interest" description="Disordered" evidence="1">
    <location>
        <begin position="122"/>
        <end position="150"/>
    </location>
</feature>
<reference evidence="2" key="2">
    <citation type="journal article" date="2015" name="Data Brief">
        <title>Shoot transcriptome of the giant reed, Arundo donax.</title>
        <authorList>
            <person name="Barrero R.A."/>
            <person name="Guerrero F.D."/>
            <person name="Moolhuijzen P."/>
            <person name="Goolsby J.A."/>
            <person name="Tidwell J."/>
            <person name="Bellgard S.E."/>
            <person name="Bellgard M.I."/>
        </authorList>
    </citation>
    <scope>NUCLEOTIDE SEQUENCE</scope>
    <source>
        <tissue evidence="2">Shoot tissue taken approximately 20 cm above the soil surface</tissue>
    </source>
</reference>
<feature type="compositionally biased region" description="Low complexity" evidence="1">
    <location>
        <begin position="46"/>
        <end position="64"/>
    </location>
</feature>
<proteinExistence type="predicted"/>
<evidence type="ECO:0000313" key="2">
    <source>
        <dbReference type="EMBL" id="JAD62290.1"/>
    </source>
</evidence>
<reference evidence="2" key="1">
    <citation type="submission" date="2014-09" db="EMBL/GenBank/DDBJ databases">
        <authorList>
            <person name="Magalhaes I.L.F."/>
            <person name="Oliveira U."/>
            <person name="Santos F.R."/>
            <person name="Vidigal T.H.D.A."/>
            <person name="Brescovit A.D."/>
            <person name="Santos A.J."/>
        </authorList>
    </citation>
    <scope>NUCLEOTIDE SEQUENCE</scope>
    <source>
        <tissue evidence="2">Shoot tissue taken approximately 20 cm above the soil surface</tissue>
    </source>
</reference>
<dbReference type="EMBL" id="GBRH01235605">
    <property type="protein sequence ID" value="JAD62290.1"/>
    <property type="molecule type" value="Transcribed_RNA"/>
</dbReference>
<dbReference type="AlphaFoldDB" id="A0A0A9BM39"/>
<name>A0A0A9BM39_ARUDO</name>
<evidence type="ECO:0000256" key="1">
    <source>
        <dbReference type="SAM" id="MobiDB-lite"/>
    </source>
</evidence>
<sequence>MRRWGPLRMESLSTWARQKDMAWRIQRPAARPRSRRLVARERSDTSSSSSKSSPSNSPQQISNSFAGAPPRRSSRWSTKLRSVHAVQRLHSLRRQSARGATRMAGVDCQRWRQLRASTLLRTASSEGSRENRSSRRWSGSALMRSSPPCRSSWAFRRTGEGLVDVLRAGNQSTALSGSRLRSVEHGR</sequence>
<organism evidence="2">
    <name type="scientific">Arundo donax</name>
    <name type="common">Giant reed</name>
    <name type="synonym">Donax arundinaceus</name>
    <dbReference type="NCBI Taxonomy" id="35708"/>
    <lineage>
        <taxon>Eukaryota</taxon>
        <taxon>Viridiplantae</taxon>
        <taxon>Streptophyta</taxon>
        <taxon>Embryophyta</taxon>
        <taxon>Tracheophyta</taxon>
        <taxon>Spermatophyta</taxon>
        <taxon>Magnoliopsida</taxon>
        <taxon>Liliopsida</taxon>
        <taxon>Poales</taxon>
        <taxon>Poaceae</taxon>
        <taxon>PACMAD clade</taxon>
        <taxon>Arundinoideae</taxon>
        <taxon>Arundineae</taxon>
        <taxon>Arundo</taxon>
    </lineage>
</organism>
<protein>
    <submittedName>
        <fullName evidence="2">Uncharacterized protein</fullName>
    </submittedName>
</protein>
<accession>A0A0A9BM39</accession>
<feature type="region of interest" description="Disordered" evidence="1">
    <location>
        <begin position="25"/>
        <end position="80"/>
    </location>
</feature>